<dbReference type="AlphaFoldDB" id="A0AAW5RGB0"/>
<dbReference type="InterPro" id="IPR006597">
    <property type="entry name" value="Sel1-like"/>
</dbReference>
<dbReference type="Pfam" id="PF08238">
    <property type="entry name" value="Sel1"/>
    <property type="match status" value="2"/>
</dbReference>
<dbReference type="RefSeq" id="WP_005402091.1">
    <property type="nucleotide sequence ID" value="NZ_BBOS01000009.1"/>
</dbReference>
<name>A0AAW5RGB0_ACIJU</name>
<dbReference type="Proteomes" id="UP001208534">
    <property type="component" value="Unassembled WGS sequence"/>
</dbReference>
<keyword evidence="1" id="KW-0732">Signal</keyword>
<gene>
    <name evidence="2" type="ORF">KTH64_13640</name>
</gene>
<dbReference type="PANTHER" id="PTHR11102">
    <property type="entry name" value="SEL-1-LIKE PROTEIN"/>
    <property type="match status" value="1"/>
</dbReference>
<evidence type="ECO:0000313" key="2">
    <source>
        <dbReference type="EMBL" id="MCU4397968.1"/>
    </source>
</evidence>
<reference evidence="2" key="1">
    <citation type="submission" date="2021-06" db="EMBL/GenBank/DDBJ databases">
        <title>Propagation of a rapidly emergent carbapenem-resistant Acinetobacter baumannii lineage by various extra-hospital transmission networks.</title>
        <authorList>
            <person name="Calix J."/>
        </authorList>
    </citation>
    <scope>NUCLEOTIDE SEQUENCE</scope>
    <source>
        <strain evidence="2">WU_MDCI_Aw63</strain>
    </source>
</reference>
<evidence type="ECO:0000256" key="1">
    <source>
        <dbReference type="SAM" id="SignalP"/>
    </source>
</evidence>
<feature type="signal peptide" evidence="1">
    <location>
        <begin position="1"/>
        <end position="23"/>
    </location>
</feature>
<accession>A0AAW5RGB0</accession>
<proteinExistence type="predicted"/>
<sequence>MKRLILNIAIATSMVVTSSTVHAEKQKVNLSAGLNYVLSQVATKGDSNQSNHNMGMLYYLGKKGVPVDHKKAAEWFFKAAANGYAPSQYALSVMYLNGDGVAQDAEKGVALLQSAARQGQPDAVKMYSSLQARLKQLNTTQTASAQITTTAIKYYDTSKLEPKNFKQVLLPNLSADTIARSFYKVTSSRDKRPTDDWVDGNYYFVNFPELNGPDFKAVISITPTLSYQNLQKEDRYLVGVERAKVFGNGADTSHASVGYLDLYLFKRLDNGQFQLVSKTEGNGTDGFYGYGKTWWNDKELKKNLQPMGKNVMGSYTTDGRYGNGFSESFWVILLLNEDDYIVQGYIPEGMGSTDEPEYGYSSTIKIIKNEKPFYSIEAHYQGTDMNDNNRIIKINRTSRYDYTPHGEDYYTKQK</sequence>
<protein>
    <submittedName>
        <fullName evidence="2">Sel1 repeat family protein</fullName>
    </submittedName>
</protein>
<evidence type="ECO:0000313" key="3">
    <source>
        <dbReference type="Proteomes" id="UP001208534"/>
    </source>
</evidence>
<feature type="chain" id="PRO_5043532009" evidence="1">
    <location>
        <begin position="24"/>
        <end position="414"/>
    </location>
</feature>
<dbReference type="SUPFAM" id="SSF81901">
    <property type="entry name" value="HCP-like"/>
    <property type="match status" value="1"/>
</dbReference>
<organism evidence="2 3">
    <name type="scientific">Acinetobacter junii</name>
    <dbReference type="NCBI Taxonomy" id="40215"/>
    <lineage>
        <taxon>Bacteria</taxon>
        <taxon>Pseudomonadati</taxon>
        <taxon>Pseudomonadota</taxon>
        <taxon>Gammaproteobacteria</taxon>
        <taxon>Moraxellales</taxon>
        <taxon>Moraxellaceae</taxon>
        <taxon>Acinetobacter</taxon>
    </lineage>
</organism>
<dbReference type="InterPro" id="IPR050767">
    <property type="entry name" value="Sel1_AlgK"/>
</dbReference>
<comment type="caution">
    <text evidence="2">The sequence shown here is derived from an EMBL/GenBank/DDBJ whole genome shotgun (WGS) entry which is preliminary data.</text>
</comment>
<dbReference type="Gene3D" id="1.25.40.10">
    <property type="entry name" value="Tetratricopeptide repeat domain"/>
    <property type="match status" value="1"/>
</dbReference>
<dbReference type="SMART" id="SM00671">
    <property type="entry name" value="SEL1"/>
    <property type="match status" value="2"/>
</dbReference>
<dbReference type="InterPro" id="IPR011990">
    <property type="entry name" value="TPR-like_helical_dom_sf"/>
</dbReference>
<dbReference type="EMBL" id="JAHPRE010000063">
    <property type="protein sequence ID" value="MCU4397968.1"/>
    <property type="molecule type" value="Genomic_DNA"/>
</dbReference>
<dbReference type="PANTHER" id="PTHR11102:SF160">
    <property type="entry name" value="ERAD-ASSOCIATED E3 UBIQUITIN-PROTEIN LIGASE COMPONENT HRD3"/>
    <property type="match status" value="1"/>
</dbReference>